<dbReference type="GO" id="GO:0005524">
    <property type="term" value="F:ATP binding"/>
    <property type="evidence" value="ECO:0007669"/>
    <property type="project" value="UniProtKB-KW"/>
</dbReference>
<evidence type="ECO:0000256" key="6">
    <source>
        <dbReference type="SAM" id="Phobius"/>
    </source>
</evidence>
<sequence>MSTPPAASNSAAAPNGSLVIRAAPALFVILWSTGFIVSKFGALQASPLTFLEWRYAIALTLLLPIIAFSRAAWPGSAVLTGHIAVAGVLVHAGYLAGVWSAIYFGMSAGLAALIVGLQPVLTALAGPWIGERIGARQWVGFVLGFVGVALVLGNRITLTGLSGTSIALSIMALFSITAGTLYQKRFCPTFDLRTGALVQYAAAFVVTLPFAVFAEDTRMDWGLPLLFALGWSAVVLSFGAIFLLFLLIRHGAATRVVGLFYLTPPVTALMAWVLFGESLSGLAIIGMAVAVLGVALVVRKAV</sequence>
<feature type="transmembrane region" description="Helical" evidence="6">
    <location>
        <begin position="164"/>
        <end position="182"/>
    </location>
</feature>
<evidence type="ECO:0000256" key="2">
    <source>
        <dbReference type="ARBA" id="ARBA00007362"/>
    </source>
</evidence>
<keyword evidence="4 6" id="KW-1133">Transmembrane helix</keyword>
<evidence type="ECO:0000259" key="7">
    <source>
        <dbReference type="Pfam" id="PF00892"/>
    </source>
</evidence>
<organism evidence="8 9">
    <name type="scientific">Candidatus Muproteobacteria bacterium RBG_16_60_9</name>
    <dbReference type="NCBI Taxonomy" id="1817755"/>
    <lineage>
        <taxon>Bacteria</taxon>
        <taxon>Pseudomonadati</taxon>
        <taxon>Pseudomonadota</taxon>
        <taxon>Candidatus Muproteobacteria</taxon>
    </lineage>
</organism>
<dbReference type="InterPro" id="IPR037185">
    <property type="entry name" value="EmrE-like"/>
</dbReference>
<evidence type="ECO:0000256" key="3">
    <source>
        <dbReference type="ARBA" id="ARBA00022692"/>
    </source>
</evidence>
<comment type="subcellular location">
    <subcellularLocation>
        <location evidence="1">Membrane</location>
        <topology evidence="1">Multi-pass membrane protein</topology>
    </subcellularLocation>
</comment>
<dbReference type="InterPro" id="IPR000620">
    <property type="entry name" value="EamA_dom"/>
</dbReference>
<dbReference type="GO" id="GO:0016020">
    <property type="term" value="C:membrane"/>
    <property type="evidence" value="ECO:0007669"/>
    <property type="project" value="UniProtKB-SubCell"/>
</dbReference>
<evidence type="ECO:0000256" key="1">
    <source>
        <dbReference type="ARBA" id="ARBA00004141"/>
    </source>
</evidence>
<comment type="caution">
    <text evidence="8">The sequence shown here is derived from an EMBL/GenBank/DDBJ whole genome shotgun (WGS) entry which is preliminary data.</text>
</comment>
<feature type="transmembrane region" description="Helical" evidence="6">
    <location>
        <begin position="225"/>
        <end position="248"/>
    </location>
</feature>
<dbReference type="EMBL" id="MFSP01000148">
    <property type="protein sequence ID" value="OGI63700.1"/>
    <property type="molecule type" value="Genomic_DNA"/>
</dbReference>
<feature type="domain" description="EamA" evidence="7">
    <location>
        <begin position="166"/>
        <end position="298"/>
    </location>
</feature>
<dbReference type="Proteomes" id="UP000179076">
    <property type="component" value="Unassembled WGS sequence"/>
</dbReference>
<keyword evidence="3 6" id="KW-0812">Transmembrane</keyword>
<proteinExistence type="inferred from homology"/>
<feature type="domain" description="EamA" evidence="7">
    <location>
        <begin position="26"/>
        <end position="152"/>
    </location>
</feature>
<evidence type="ECO:0000313" key="8">
    <source>
        <dbReference type="EMBL" id="OGI63700.1"/>
    </source>
</evidence>
<dbReference type="InterPro" id="IPR050638">
    <property type="entry name" value="AA-Vitamin_Transporters"/>
</dbReference>
<dbReference type="SUPFAM" id="SSF103481">
    <property type="entry name" value="Multidrug resistance efflux transporter EmrE"/>
    <property type="match status" value="2"/>
</dbReference>
<evidence type="ECO:0000256" key="5">
    <source>
        <dbReference type="ARBA" id="ARBA00023136"/>
    </source>
</evidence>
<dbReference type="PANTHER" id="PTHR32322">
    <property type="entry name" value="INNER MEMBRANE TRANSPORTER"/>
    <property type="match status" value="1"/>
</dbReference>
<protein>
    <submittedName>
        <fullName evidence="8">Peptide ABC transporter ATP-binding protein</fullName>
    </submittedName>
</protein>
<dbReference type="PANTHER" id="PTHR32322:SF2">
    <property type="entry name" value="EAMA DOMAIN-CONTAINING PROTEIN"/>
    <property type="match status" value="1"/>
</dbReference>
<reference evidence="8 9" key="1">
    <citation type="journal article" date="2016" name="Nat. Commun.">
        <title>Thousands of microbial genomes shed light on interconnected biogeochemical processes in an aquifer system.</title>
        <authorList>
            <person name="Anantharaman K."/>
            <person name="Brown C.T."/>
            <person name="Hug L.A."/>
            <person name="Sharon I."/>
            <person name="Castelle C.J."/>
            <person name="Probst A.J."/>
            <person name="Thomas B.C."/>
            <person name="Singh A."/>
            <person name="Wilkins M.J."/>
            <person name="Karaoz U."/>
            <person name="Brodie E.L."/>
            <person name="Williams K.H."/>
            <person name="Hubbard S.S."/>
            <person name="Banfield J.F."/>
        </authorList>
    </citation>
    <scope>NUCLEOTIDE SEQUENCE [LARGE SCALE GENOMIC DNA]</scope>
</reference>
<dbReference type="Pfam" id="PF00892">
    <property type="entry name" value="EamA"/>
    <property type="match status" value="2"/>
</dbReference>
<dbReference type="AlphaFoldDB" id="A0A1F6V1Z2"/>
<evidence type="ECO:0000313" key="9">
    <source>
        <dbReference type="Proteomes" id="UP000179076"/>
    </source>
</evidence>
<feature type="transmembrane region" description="Helical" evidence="6">
    <location>
        <begin position="255"/>
        <end position="275"/>
    </location>
</feature>
<keyword evidence="8" id="KW-0547">Nucleotide-binding</keyword>
<feature type="transmembrane region" description="Helical" evidence="6">
    <location>
        <begin position="138"/>
        <end position="158"/>
    </location>
</feature>
<keyword evidence="5 6" id="KW-0472">Membrane</keyword>
<evidence type="ECO:0000256" key="4">
    <source>
        <dbReference type="ARBA" id="ARBA00022989"/>
    </source>
</evidence>
<accession>A0A1F6V1Z2</accession>
<feature type="transmembrane region" description="Helical" evidence="6">
    <location>
        <begin position="194"/>
        <end position="213"/>
    </location>
</feature>
<keyword evidence="8" id="KW-0067">ATP-binding</keyword>
<feature type="transmembrane region" description="Helical" evidence="6">
    <location>
        <begin position="20"/>
        <end position="43"/>
    </location>
</feature>
<feature type="transmembrane region" description="Helical" evidence="6">
    <location>
        <begin position="281"/>
        <end position="298"/>
    </location>
</feature>
<feature type="transmembrane region" description="Helical" evidence="6">
    <location>
        <begin position="55"/>
        <end position="73"/>
    </location>
</feature>
<comment type="similarity">
    <text evidence="2">Belongs to the EamA transporter family.</text>
</comment>
<name>A0A1F6V1Z2_9PROT</name>
<gene>
    <name evidence="8" type="ORF">A2W18_01575</name>
</gene>